<evidence type="ECO:0000259" key="3">
    <source>
        <dbReference type="PROSITE" id="PS50853"/>
    </source>
</evidence>
<keyword evidence="2" id="KW-0812">Transmembrane</keyword>
<evidence type="ECO:0000256" key="2">
    <source>
        <dbReference type="SAM" id="Phobius"/>
    </source>
</evidence>
<feature type="domain" description="Fibronectin type-III" evidence="3">
    <location>
        <begin position="1"/>
        <end position="90"/>
    </location>
</feature>
<dbReference type="PANTHER" id="PTHR48483:SF1">
    <property type="entry name" value="INTERLEUKIN-12 RECEPTOR SUBUNIT BETA-1-RELATED"/>
    <property type="match status" value="1"/>
</dbReference>
<feature type="compositionally biased region" description="Basic and acidic residues" evidence="1">
    <location>
        <begin position="443"/>
        <end position="454"/>
    </location>
</feature>
<dbReference type="Proteomes" id="UP000324091">
    <property type="component" value="Chromosome 7"/>
</dbReference>
<reference evidence="4 5" key="1">
    <citation type="submission" date="2019-04" db="EMBL/GenBank/DDBJ databases">
        <title>Chromosome genome assembly for Takifugu flavidus.</title>
        <authorList>
            <person name="Xiao S."/>
        </authorList>
    </citation>
    <scope>NUCLEOTIDE SEQUENCE [LARGE SCALE GENOMIC DNA]</scope>
    <source>
        <strain evidence="4">HTHZ2018</strain>
        <tissue evidence="4">Muscle</tissue>
    </source>
</reference>
<dbReference type="SMART" id="SM00060">
    <property type="entry name" value="FN3"/>
    <property type="match status" value="2"/>
</dbReference>
<dbReference type="AlphaFoldDB" id="A0A5C6MSY9"/>
<feature type="region of interest" description="Disordered" evidence="1">
    <location>
        <begin position="436"/>
        <end position="473"/>
    </location>
</feature>
<keyword evidence="5" id="KW-1185">Reference proteome</keyword>
<dbReference type="InterPro" id="IPR013783">
    <property type="entry name" value="Ig-like_fold"/>
</dbReference>
<evidence type="ECO:0000313" key="4">
    <source>
        <dbReference type="EMBL" id="TWW58083.1"/>
    </source>
</evidence>
<gene>
    <name evidence="4" type="ORF">D4764_07G0008020</name>
</gene>
<dbReference type="InterPro" id="IPR053073">
    <property type="entry name" value="IL11/IL27_subunit_beta"/>
</dbReference>
<dbReference type="PROSITE" id="PS50853">
    <property type="entry name" value="FN3"/>
    <property type="match status" value="2"/>
</dbReference>
<name>A0A5C6MSY9_9TELE</name>
<dbReference type="InterPro" id="IPR036116">
    <property type="entry name" value="FN3_sf"/>
</dbReference>
<dbReference type="InterPro" id="IPR003961">
    <property type="entry name" value="FN3_dom"/>
</dbReference>
<dbReference type="CDD" id="cd00063">
    <property type="entry name" value="FN3"/>
    <property type="match status" value="2"/>
</dbReference>
<dbReference type="EMBL" id="RHFK02000020">
    <property type="protein sequence ID" value="TWW58083.1"/>
    <property type="molecule type" value="Genomic_DNA"/>
</dbReference>
<dbReference type="PANTHER" id="PTHR48483">
    <property type="entry name" value="INTERLEUKIN-27 SUBUNIT BETA"/>
    <property type="match status" value="1"/>
</dbReference>
<feature type="domain" description="Fibronectin type-III" evidence="3">
    <location>
        <begin position="239"/>
        <end position="335"/>
    </location>
</feature>
<proteinExistence type="predicted"/>
<organism evidence="4 5">
    <name type="scientific">Takifugu flavidus</name>
    <name type="common">sansaifugu</name>
    <dbReference type="NCBI Taxonomy" id="433684"/>
    <lineage>
        <taxon>Eukaryota</taxon>
        <taxon>Metazoa</taxon>
        <taxon>Chordata</taxon>
        <taxon>Craniata</taxon>
        <taxon>Vertebrata</taxon>
        <taxon>Euteleostomi</taxon>
        <taxon>Actinopterygii</taxon>
        <taxon>Neopterygii</taxon>
        <taxon>Teleostei</taxon>
        <taxon>Neoteleostei</taxon>
        <taxon>Acanthomorphata</taxon>
        <taxon>Eupercaria</taxon>
        <taxon>Tetraodontiformes</taxon>
        <taxon>Tetradontoidea</taxon>
        <taxon>Tetraodontidae</taxon>
        <taxon>Takifugu</taxon>
    </lineage>
</organism>
<feature type="compositionally biased region" description="Acidic residues" evidence="1">
    <location>
        <begin position="455"/>
        <end position="464"/>
    </location>
</feature>
<accession>A0A5C6MSY9</accession>
<comment type="caution">
    <text evidence="4">The sequence shown here is derived from an EMBL/GenBank/DDBJ whole genome shotgun (WGS) entry which is preliminary data.</text>
</comment>
<keyword evidence="2" id="KW-1133">Transmembrane helix</keyword>
<dbReference type="Pfam" id="PF00041">
    <property type="entry name" value="fn3"/>
    <property type="match status" value="1"/>
</dbReference>
<dbReference type="SUPFAM" id="SSF49265">
    <property type="entry name" value="Fibronectin type III"/>
    <property type="match status" value="2"/>
</dbReference>
<protein>
    <recommendedName>
        <fullName evidence="3">Fibronectin type-III domain-containing protein</fullName>
    </recommendedName>
</protein>
<dbReference type="Gene3D" id="2.60.40.10">
    <property type="entry name" value="Immunoglobulins"/>
    <property type="match status" value="3"/>
</dbReference>
<sequence>MSWLKGDLILGWTAAQDHPALAEVRFRVHERLAETWETRMANTSLINSTYQMTVENLLKHTAYQIQIRHRSIRVLNPLWSDWSPVVTVPAELHQQPVVSIETKVVNGSRKLRLTWMPMFQAASVTGVTYSITDTQSSHRCPCKQVHHRTQGTHFTTYVSYSAVNISVIAKNAVGVSPTAVASVGQIEKVDLKTCDSTQLGKKLEKRHCLELYEFQDGDWRPAEVITSTKRNKNEIPLSEPLDFRVFDELSNSVSLSWKTIPIESLRGFLSHYRLCSIKINSEEKDEVCYNVSASVTEHRFENLTPGSKYNISLAAATGAGEGPRVFRIVNTLPESHVTGNDLDDLNALICDWNNFITPPQMSPHLVLLWVLSGLFVMFLISTMCTCMLRQIKQKIFPPVPKPVILDFTHYQAQNQKTLERPEEVDELILYQMQPEGKSTTENAEERLFRGHWYEDKDEDTDDDNAGLRTSEDYGDEHLDCTAQTRKGSRDARTDLDHEIERLIYKNGLVFDGKADLQ</sequence>
<feature type="transmembrane region" description="Helical" evidence="2">
    <location>
        <begin position="366"/>
        <end position="388"/>
    </location>
</feature>
<evidence type="ECO:0000313" key="5">
    <source>
        <dbReference type="Proteomes" id="UP000324091"/>
    </source>
</evidence>
<keyword evidence="2" id="KW-0472">Membrane</keyword>
<evidence type="ECO:0000256" key="1">
    <source>
        <dbReference type="SAM" id="MobiDB-lite"/>
    </source>
</evidence>